<sequence>MTMMTPVRAMAGLATALLILVAAALPASAEMKIQQVVSDKGIKAWLVEDYSVPIITLQMAFKGGSTQDPAGKEGMANLITGLLDEGAGDLDSDAFQDRLDTSGAEMSFSEGTDAISGSMRMLADKKDEAFNLLHMAITSPRFDQAPVDRIREQIIAGIQSDERDPRTIAGIEWNKGVYGDHPYGRRGEGTPATLRTITPDDLKAFHKREFARDNLYVGVVGAIDAETLKTELDKLFGDLPAKADQKDVGPASPKFGQRMEVDYDLPQTSIRLAYPGVKRDNPDFYAAYVMTHILGGGTFSSRLYDEVREKRGLAYGIGAWLSPRDYSAELQISTATRSDRAGETLSVILDQVHRMAKEGPTKAELESAKKYIIGSYAISNFDNSSDIARTLVAIQQEDLGIDYISRRTGFINAVTLDEVKKQAAKLLSAEPVIMMVGPKEAIADAAPALKSGG</sequence>
<keyword evidence="4" id="KW-1185">Reference proteome</keyword>
<evidence type="ECO:0000313" key="4">
    <source>
        <dbReference type="Proteomes" id="UP000221168"/>
    </source>
</evidence>
<proteinExistence type="predicted"/>
<evidence type="ECO:0000256" key="1">
    <source>
        <dbReference type="SAM" id="SignalP"/>
    </source>
</evidence>
<dbReference type="PANTHER" id="PTHR11851:SF224">
    <property type="entry name" value="PROCESSING PROTEASE"/>
    <property type="match status" value="1"/>
</dbReference>
<protein>
    <submittedName>
        <fullName evidence="3">Peptidase M16</fullName>
    </submittedName>
</protein>
<comment type="caution">
    <text evidence="3">The sequence shown here is derived from an EMBL/GenBank/DDBJ whole genome shotgun (WGS) entry which is preliminary data.</text>
</comment>
<dbReference type="PANTHER" id="PTHR11851">
    <property type="entry name" value="METALLOPROTEASE"/>
    <property type="match status" value="1"/>
</dbReference>
<dbReference type="Pfam" id="PF05193">
    <property type="entry name" value="Peptidase_M16_C"/>
    <property type="match status" value="1"/>
</dbReference>
<name>A0A2G1QL38_9HYPH</name>
<reference evidence="3 4" key="1">
    <citation type="submission" date="2017-10" db="EMBL/GenBank/DDBJ databases">
        <title>Sedimentibacterium mangrovi gen. nov., sp. nov., a novel member of family Phyllobacteriacea isolated from mangrove sediment.</title>
        <authorList>
            <person name="Liao H."/>
            <person name="Tian Y."/>
        </authorList>
    </citation>
    <scope>NUCLEOTIDE SEQUENCE [LARGE SCALE GENOMIC DNA]</scope>
    <source>
        <strain evidence="3 4">X9-2-2</strain>
    </source>
</reference>
<gene>
    <name evidence="3" type="ORF">CSC94_14845</name>
</gene>
<dbReference type="Proteomes" id="UP000221168">
    <property type="component" value="Unassembled WGS sequence"/>
</dbReference>
<organism evidence="3 4">
    <name type="scientific">Zhengella mangrovi</name>
    <dbReference type="NCBI Taxonomy" id="1982044"/>
    <lineage>
        <taxon>Bacteria</taxon>
        <taxon>Pseudomonadati</taxon>
        <taxon>Pseudomonadota</taxon>
        <taxon>Alphaproteobacteria</taxon>
        <taxon>Hyphomicrobiales</taxon>
        <taxon>Notoacmeibacteraceae</taxon>
        <taxon>Zhengella</taxon>
    </lineage>
</organism>
<keyword evidence="1" id="KW-0732">Signal</keyword>
<evidence type="ECO:0000259" key="2">
    <source>
        <dbReference type="Pfam" id="PF05193"/>
    </source>
</evidence>
<accession>A0A2G1QL38</accession>
<feature type="chain" id="PRO_5013585325" evidence="1">
    <location>
        <begin position="30"/>
        <end position="453"/>
    </location>
</feature>
<dbReference type="SUPFAM" id="SSF63411">
    <property type="entry name" value="LuxS/MPP-like metallohydrolase"/>
    <property type="match status" value="2"/>
</dbReference>
<dbReference type="EMBL" id="PDVP01000009">
    <property type="protein sequence ID" value="PHP66212.1"/>
    <property type="molecule type" value="Genomic_DNA"/>
</dbReference>
<dbReference type="InterPro" id="IPR007863">
    <property type="entry name" value="Peptidase_M16_C"/>
</dbReference>
<feature type="signal peptide" evidence="1">
    <location>
        <begin position="1"/>
        <end position="29"/>
    </location>
</feature>
<feature type="domain" description="Peptidase M16 C-terminal" evidence="2">
    <location>
        <begin position="196"/>
        <end position="370"/>
    </location>
</feature>
<dbReference type="InterPro" id="IPR011249">
    <property type="entry name" value="Metalloenz_LuxS/M16"/>
</dbReference>
<dbReference type="GO" id="GO:0046872">
    <property type="term" value="F:metal ion binding"/>
    <property type="evidence" value="ECO:0007669"/>
    <property type="project" value="InterPro"/>
</dbReference>
<dbReference type="OrthoDB" id="9811314at2"/>
<evidence type="ECO:0000313" key="3">
    <source>
        <dbReference type="EMBL" id="PHP66212.1"/>
    </source>
</evidence>
<dbReference type="AlphaFoldDB" id="A0A2G1QL38"/>
<dbReference type="Gene3D" id="3.30.830.10">
    <property type="entry name" value="Metalloenzyme, LuxS/M16 peptidase-like"/>
    <property type="match status" value="2"/>
</dbReference>
<dbReference type="InterPro" id="IPR050361">
    <property type="entry name" value="MPP/UQCRC_Complex"/>
</dbReference>
<dbReference type="RefSeq" id="WP_099307143.1">
    <property type="nucleotide sequence ID" value="NZ_PDVP01000009.1"/>
</dbReference>